<evidence type="ECO:0000259" key="1">
    <source>
        <dbReference type="PROSITE" id="PS50819"/>
    </source>
</evidence>
<dbReference type="InterPro" id="IPR004860">
    <property type="entry name" value="LAGLIDADG_dom"/>
</dbReference>
<evidence type="ECO:0000313" key="2">
    <source>
        <dbReference type="EMBL" id="KKT46487.1"/>
    </source>
</evidence>
<dbReference type="Pfam" id="PF14528">
    <property type="entry name" value="LAGLIDADG_3"/>
    <property type="match status" value="1"/>
</dbReference>
<sequence>MVIPREPVSETSEIGLRRDYTRAPQISKAYIVGILHDATKRKTTFRVSQKSSKFVEMVANGIRSLGGNAWTYKEGSNRSVYIVEFSKSFLKEFEIVSERDKIDYIRGYFDADGGVAKSSKVRFYIYFAQKDYSDLEQVRNYLKEIRIDCGVIHNPSKRIDPYYWRFFVKAKSYVDFVQKIGSLHPEKAKYLWMKI</sequence>
<dbReference type="EMBL" id="LCHZ01000013">
    <property type="protein sequence ID" value="KKT46487.1"/>
    <property type="molecule type" value="Genomic_DNA"/>
</dbReference>
<dbReference type="SUPFAM" id="SSF55608">
    <property type="entry name" value="Homing endonucleases"/>
    <property type="match status" value="1"/>
</dbReference>
<dbReference type="InterPro" id="IPR004042">
    <property type="entry name" value="Intein_endonuc_central"/>
</dbReference>
<dbReference type="InterPro" id="IPR027434">
    <property type="entry name" value="Homing_endonucl"/>
</dbReference>
<dbReference type="Gene3D" id="3.10.28.10">
    <property type="entry name" value="Homing endonucleases"/>
    <property type="match status" value="2"/>
</dbReference>
<dbReference type="AlphaFoldDB" id="A0A0G1JRD8"/>
<name>A0A0G1JRD8_9BACT</name>
<dbReference type="PROSITE" id="PS50819">
    <property type="entry name" value="INTEIN_ENDONUCLEASE"/>
    <property type="match status" value="1"/>
</dbReference>
<protein>
    <submittedName>
        <fullName evidence="2">LAGLIDADG homing endonuclease</fullName>
    </submittedName>
</protein>
<keyword evidence="2" id="KW-0378">Hydrolase</keyword>
<dbReference type="Proteomes" id="UP000033861">
    <property type="component" value="Unassembled WGS sequence"/>
</dbReference>
<gene>
    <name evidence="2" type="ORF">UW35_C0013G0008</name>
</gene>
<proteinExistence type="predicted"/>
<reference evidence="2 3" key="1">
    <citation type="journal article" date="2015" name="Nature">
        <title>rRNA introns, odd ribosomes, and small enigmatic genomes across a large radiation of phyla.</title>
        <authorList>
            <person name="Brown C.T."/>
            <person name="Hug L.A."/>
            <person name="Thomas B.C."/>
            <person name="Sharon I."/>
            <person name="Castelle C.J."/>
            <person name="Singh A."/>
            <person name="Wilkins M.J."/>
            <person name="Williams K.H."/>
            <person name="Banfield J.F."/>
        </authorList>
    </citation>
    <scope>NUCLEOTIDE SEQUENCE [LARGE SCALE GENOMIC DNA]</scope>
</reference>
<feature type="domain" description="DOD-type homing endonuclease" evidence="1">
    <location>
        <begin position="104"/>
        <end position="147"/>
    </location>
</feature>
<keyword evidence="2" id="KW-0540">Nuclease</keyword>
<keyword evidence="2" id="KW-0255">Endonuclease</keyword>
<organism evidence="2 3">
    <name type="scientific">Candidatus Collierbacteria bacterium GW2011_GWF2_44_15</name>
    <dbReference type="NCBI Taxonomy" id="1618404"/>
    <lineage>
        <taxon>Bacteria</taxon>
        <taxon>Candidatus Collieribacteriota</taxon>
    </lineage>
</organism>
<comment type="caution">
    <text evidence="2">The sequence shown here is derived from an EMBL/GenBank/DDBJ whole genome shotgun (WGS) entry which is preliminary data.</text>
</comment>
<evidence type="ECO:0000313" key="3">
    <source>
        <dbReference type="Proteomes" id="UP000033861"/>
    </source>
</evidence>
<dbReference type="GO" id="GO:0004519">
    <property type="term" value="F:endonuclease activity"/>
    <property type="evidence" value="ECO:0007669"/>
    <property type="project" value="UniProtKB-KW"/>
</dbReference>
<accession>A0A0G1JRD8</accession>